<keyword evidence="2" id="KW-0175">Coiled coil</keyword>
<dbReference type="Proteomes" id="UP000199771">
    <property type="component" value="Unassembled WGS sequence"/>
</dbReference>
<organism evidence="4 5">
    <name type="scientific">Fontimonas thermophila</name>
    <dbReference type="NCBI Taxonomy" id="1076937"/>
    <lineage>
        <taxon>Bacteria</taxon>
        <taxon>Pseudomonadati</taxon>
        <taxon>Pseudomonadota</taxon>
        <taxon>Gammaproteobacteria</taxon>
        <taxon>Nevskiales</taxon>
        <taxon>Nevskiaceae</taxon>
        <taxon>Fontimonas</taxon>
    </lineage>
</organism>
<protein>
    <submittedName>
        <fullName evidence="4">Tetratricopeptide repeat-containing protein</fullName>
    </submittedName>
</protein>
<dbReference type="PROSITE" id="PS50005">
    <property type="entry name" value="TPR"/>
    <property type="match status" value="1"/>
</dbReference>
<feature type="chain" id="PRO_5011509787" evidence="3">
    <location>
        <begin position="20"/>
        <end position="604"/>
    </location>
</feature>
<name>A0A1I2IZ02_9GAMM</name>
<dbReference type="STRING" id="1076937.SAMN04488120_1059"/>
<dbReference type="Pfam" id="PF13432">
    <property type="entry name" value="TPR_16"/>
    <property type="match status" value="1"/>
</dbReference>
<keyword evidence="1" id="KW-0802">TPR repeat</keyword>
<dbReference type="AlphaFoldDB" id="A0A1I2IZ02"/>
<accession>A0A1I2IZ02</accession>
<dbReference type="OrthoDB" id="6072288at2"/>
<dbReference type="Gene3D" id="1.25.40.10">
    <property type="entry name" value="Tetratricopeptide repeat domain"/>
    <property type="match status" value="2"/>
</dbReference>
<keyword evidence="5" id="KW-1185">Reference proteome</keyword>
<evidence type="ECO:0000256" key="3">
    <source>
        <dbReference type="SAM" id="SignalP"/>
    </source>
</evidence>
<dbReference type="InterPro" id="IPR011990">
    <property type="entry name" value="TPR-like_helical_dom_sf"/>
</dbReference>
<sequence>MRRIALFAFAALAVFSASAAELYVPGTLDDPRVRAAEYLSRDDRHFSAIVELRQIGDGIDPLRMPADYQWRLADSYLAFGMRDRAAAIYRNLAATTADPVRMGRAMLNLAEFEYERGYLAEARATLYRVREGLPQTLLEQWQDLLARVLLAEGRYGEAVEILTELNNSDRQSPYMRYNLAVALMNDGRVPQGQTVLDRIGRMVPQNLEELALRDRANLSLGWHFLQSQQGGTAKPILSRVRLEGPFSNRALLGLGWAELAPQGERIAKVQVGDEQPDASPFTTFSTLGILLRPGFVEEDIFKRAGMRAFRLRKASKDEEEALRRALVPWVELISRDPMDSAVQEAWLAIAFTLDRLGAYTQALQYYERAVNVLDNARARMTAAIASIRQGRMVETIVRREIDSEAGWEWKLLDLPDAPETYFLQNLLAEHRFQEALKNYRDVRMMARTLDAWAPRLRAIEQSQTVDTRAPMRPEELIRRARSDWRPPWSDLPIRLTLDRSLSPPVDDRTATAPAAAVLLPSLKLAPPPARFNGPAERARTAQQRIANLREQLALAGAEQAKLLQDMALAELEAQKRQIERYLVEARFALARLYDRQKKGELNNE</sequence>
<keyword evidence="3" id="KW-0732">Signal</keyword>
<proteinExistence type="predicted"/>
<feature type="repeat" description="TPR" evidence="1">
    <location>
        <begin position="343"/>
        <end position="376"/>
    </location>
</feature>
<evidence type="ECO:0000313" key="5">
    <source>
        <dbReference type="Proteomes" id="UP000199771"/>
    </source>
</evidence>
<gene>
    <name evidence="4" type="ORF">SAMN04488120_1059</name>
</gene>
<evidence type="ECO:0000256" key="2">
    <source>
        <dbReference type="SAM" id="Coils"/>
    </source>
</evidence>
<dbReference type="RefSeq" id="WP_091533030.1">
    <property type="nucleotide sequence ID" value="NZ_FOOC01000005.1"/>
</dbReference>
<evidence type="ECO:0000313" key="4">
    <source>
        <dbReference type="EMBL" id="SFF46948.1"/>
    </source>
</evidence>
<dbReference type="SUPFAM" id="SSF48452">
    <property type="entry name" value="TPR-like"/>
    <property type="match status" value="1"/>
</dbReference>
<reference evidence="4 5" key="1">
    <citation type="submission" date="2016-10" db="EMBL/GenBank/DDBJ databases">
        <authorList>
            <person name="de Groot N.N."/>
        </authorList>
    </citation>
    <scope>NUCLEOTIDE SEQUENCE [LARGE SCALE GENOMIC DNA]</scope>
    <source>
        <strain evidence="4 5">DSM 23609</strain>
    </source>
</reference>
<dbReference type="EMBL" id="FOOC01000005">
    <property type="protein sequence ID" value="SFF46948.1"/>
    <property type="molecule type" value="Genomic_DNA"/>
</dbReference>
<dbReference type="InterPro" id="IPR019734">
    <property type="entry name" value="TPR_rpt"/>
</dbReference>
<feature type="signal peptide" evidence="3">
    <location>
        <begin position="1"/>
        <end position="19"/>
    </location>
</feature>
<feature type="coiled-coil region" evidence="2">
    <location>
        <begin position="538"/>
        <end position="591"/>
    </location>
</feature>
<evidence type="ECO:0000256" key="1">
    <source>
        <dbReference type="PROSITE-ProRule" id="PRU00339"/>
    </source>
</evidence>
<dbReference type="Pfam" id="PF14559">
    <property type="entry name" value="TPR_19"/>
    <property type="match status" value="1"/>
</dbReference>